<keyword evidence="3" id="KW-1185">Reference proteome</keyword>
<accession>A0A8S0SPU6</accession>
<feature type="transmembrane region" description="Helical" evidence="1">
    <location>
        <begin position="56"/>
        <end position="75"/>
    </location>
</feature>
<organism evidence="2 3">
    <name type="scientific">Olea europaea subsp. europaea</name>
    <dbReference type="NCBI Taxonomy" id="158383"/>
    <lineage>
        <taxon>Eukaryota</taxon>
        <taxon>Viridiplantae</taxon>
        <taxon>Streptophyta</taxon>
        <taxon>Embryophyta</taxon>
        <taxon>Tracheophyta</taxon>
        <taxon>Spermatophyta</taxon>
        <taxon>Magnoliopsida</taxon>
        <taxon>eudicotyledons</taxon>
        <taxon>Gunneridae</taxon>
        <taxon>Pentapetalae</taxon>
        <taxon>asterids</taxon>
        <taxon>lamiids</taxon>
        <taxon>Lamiales</taxon>
        <taxon>Oleaceae</taxon>
        <taxon>Oleeae</taxon>
        <taxon>Olea</taxon>
    </lineage>
</organism>
<sequence length="100" mass="11133">MVENFRRVASSAMTEILANEFIRSNSGTSSLSSENSEDSLHQSPLTINQDGRWQKIIVEGVSLFCILQLVLVMLLRIHGNNGLDACVTSVHLHQLIRKNV</sequence>
<reference evidence="2 3" key="1">
    <citation type="submission" date="2019-12" db="EMBL/GenBank/DDBJ databases">
        <authorList>
            <person name="Alioto T."/>
            <person name="Alioto T."/>
            <person name="Gomez Garrido J."/>
        </authorList>
    </citation>
    <scope>NUCLEOTIDE SEQUENCE [LARGE SCALE GENOMIC DNA]</scope>
</reference>
<dbReference type="AlphaFoldDB" id="A0A8S0SPU6"/>
<name>A0A8S0SPU6_OLEEU</name>
<keyword evidence="1" id="KW-0472">Membrane</keyword>
<dbReference type="Proteomes" id="UP000594638">
    <property type="component" value="Unassembled WGS sequence"/>
</dbReference>
<keyword evidence="1" id="KW-0812">Transmembrane</keyword>
<evidence type="ECO:0000313" key="2">
    <source>
        <dbReference type="EMBL" id="CAA2995069.1"/>
    </source>
</evidence>
<gene>
    <name evidence="2" type="ORF">OLEA9_A022841</name>
</gene>
<evidence type="ECO:0000313" key="3">
    <source>
        <dbReference type="Proteomes" id="UP000594638"/>
    </source>
</evidence>
<proteinExistence type="predicted"/>
<protein>
    <submittedName>
        <fullName evidence="2">Uncharacterized protein</fullName>
    </submittedName>
</protein>
<dbReference type="EMBL" id="CACTIH010005488">
    <property type="protein sequence ID" value="CAA2995069.1"/>
    <property type="molecule type" value="Genomic_DNA"/>
</dbReference>
<comment type="caution">
    <text evidence="2">The sequence shown here is derived from an EMBL/GenBank/DDBJ whole genome shotgun (WGS) entry which is preliminary data.</text>
</comment>
<dbReference type="Gramene" id="OE9A022841T2">
    <property type="protein sequence ID" value="OE9A022841C2"/>
    <property type="gene ID" value="OE9A022841"/>
</dbReference>
<evidence type="ECO:0000256" key="1">
    <source>
        <dbReference type="SAM" id="Phobius"/>
    </source>
</evidence>
<keyword evidence="1" id="KW-1133">Transmembrane helix</keyword>